<protein>
    <recommendedName>
        <fullName evidence="3">Type VI secretion, VasB, ImpH, VC_A0111</fullName>
    </recommendedName>
</protein>
<dbReference type="AlphaFoldDB" id="A0A1T5BKL2"/>
<evidence type="ECO:0000313" key="2">
    <source>
        <dbReference type="Proteomes" id="UP000190897"/>
    </source>
</evidence>
<dbReference type="STRING" id="651661.SAMN05660293_00422"/>
<evidence type="ECO:0000313" key="1">
    <source>
        <dbReference type="EMBL" id="SKB47715.1"/>
    </source>
</evidence>
<dbReference type="Proteomes" id="UP000190897">
    <property type="component" value="Unassembled WGS sequence"/>
</dbReference>
<dbReference type="RefSeq" id="WP_082213010.1">
    <property type="nucleotide sequence ID" value="NZ_FUZA01000001.1"/>
</dbReference>
<accession>A0A1T5BKL2</accession>
<proteinExistence type="predicted"/>
<sequence>MEIYEVAEKLLELKTDLRAETVAREIAEASIHAPENILLTPGGAFNRSGSRDVTAITNENRDSELQTPYAKVRMAREGISDMLPPGIIFQPTISRSERSTEIVLEDIDYYETGINQARTFFSPFDIEFGRQRIALEMHEHHSVVNPFAYYHDTLFNYLWPDLDLELSPTQKEAILELTIHAHLIVGNMQACQVYFEKVLEQNVAFETNELKSDDSIGIDFLQPLGKAKVGVDWILHGKYQDQNHINIRIGPVSDNELYHFRSHEPQGKHYRTLDFLCGLLLPAEISWDMLLIAEKGFFTINKTRETGILGYSTIL</sequence>
<organism evidence="1 2">
    <name type="scientific">Dyadobacter psychrophilus</name>
    <dbReference type="NCBI Taxonomy" id="651661"/>
    <lineage>
        <taxon>Bacteria</taxon>
        <taxon>Pseudomonadati</taxon>
        <taxon>Bacteroidota</taxon>
        <taxon>Cytophagia</taxon>
        <taxon>Cytophagales</taxon>
        <taxon>Spirosomataceae</taxon>
        <taxon>Dyadobacter</taxon>
    </lineage>
</organism>
<gene>
    <name evidence="1" type="ORF">SAMN05660293_00422</name>
</gene>
<dbReference type="EMBL" id="FUZA01000001">
    <property type="protein sequence ID" value="SKB47715.1"/>
    <property type="molecule type" value="Genomic_DNA"/>
</dbReference>
<keyword evidence="2" id="KW-1185">Reference proteome</keyword>
<dbReference type="OrthoDB" id="1411058at2"/>
<evidence type="ECO:0008006" key="3">
    <source>
        <dbReference type="Google" id="ProtNLM"/>
    </source>
</evidence>
<reference evidence="2" key="1">
    <citation type="submission" date="2017-02" db="EMBL/GenBank/DDBJ databases">
        <authorList>
            <person name="Varghese N."/>
            <person name="Submissions S."/>
        </authorList>
    </citation>
    <scope>NUCLEOTIDE SEQUENCE [LARGE SCALE GENOMIC DNA]</scope>
    <source>
        <strain evidence="2">DSM 22270</strain>
    </source>
</reference>
<name>A0A1T5BKL2_9BACT</name>